<keyword evidence="1" id="KW-0175">Coiled coil</keyword>
<sequence>MSLFLGLISILRSGASAIRSITIPEDNPQSRSSWIKTMAVNALSSPTAAFRKASSSRSSLTASPSIPLSMLLTLTRVVEFLNDNYNEEEGLYSKSGVGLEKKELLRCCQSQQLPDLSLYNPHSIASVLKQILNELYEPLISAEISQQLVDVASDGHLDEEAEKMVTEIFKQVRFSTREFLQVLLGHLNHISTSGSSKMSVTNLALHVGIALVRPTEDKAALSSKTMIRRRKCVAEFLIRQASTLPYDCATEMNIPALPEVESAQTDPKSTLKELHFVQVTWTVGEVSFTPARLEEIFGKFGEIDNLEINDQGNRAIIAYADPESAEAAERASIASVRVRRRKPRQGDKRLEYSSYSPENHSSLHTDAADLIESDTKLSNNEPALSPSQPKPDEDSPPSRATDSHSETSEPKYNRTDDTMVVEDIEDDQDNFTSDHQDSALPNEMKEVDSKLLQTDSNGEIKTGSPDAAVISQESVSEIPTEGNASKEPRLDDELSVNHPPTIAQIESGPDSTDAQMTDNVLQESNENQKPVESTTLYEDRDFPIDRDTLPGEEISHYNENPAVNEPANDNTEEVEAVLKDESSNFAKEDPALQSLNPTATSAENVVPMDGDLVGNSAPNDAVIEELQNRLGDMEKILSTSAAALSASKLSNEFERAVLQLHQQILSMVGDCLVLTGARHGQVPDKLMAGTNAEFLDFLEAQSRTQVKILEVEVRAGQELLRLHKTQYEKERVELEEEITTLRVGRTETERLCAELRSNLRKCRNELACHVANATDIQRQKNVMEEKLVDSENKLYAKDIALVKLQAEYDKMHRVAAEAQMRTEKFKQRDFDSKSNNNQLGHIGSEDLPRTSKLFSKLSKQSMDKRQEDNPSPVEVEFTTAKIPSQASNVATLEAMKQQMARDIHEQMASTRAALREMEICGSSGKTLEEEEEELRELQRQLAVKSSEIDAAMDESRTKLKELLDPATESTVSNQEPTIFDSTALVNELISRVEKPPTCFVKDISPSYLNTQSVFSTCSIGSEQIAPYHRPSHEAQSFLYRKWTADRSRKMAQLASYRNQQAVTRAQQSMQAFQKALAEAREQR</sequence>
<evidence type="ECO:0000259" key="4">
    <source>
        <dbReference type="PROSITE" id="PS50238"/>
    </source>
</evidence>
<dbReference type="GO" id="GO:0007264">
    <property type="term" value="P:small GTPase-mediated signal transduction"/>
    <property type="evidence" value="ECO:0007669"/>
    <property type="project" value="TreeGrafter"/>
</dbReference>
<dbReference type="EMBL" id="JASMQC010000036">
    <property type="protein sequence ID" value="KAK1931051.1"/>
    <property type="molecule type" value="Genomic_DNA"/>
</dbReference>
<feature type="compositionally biased region" description="Basic and acidic residues" evidence="2">
    <location>
        <begin position="432"/>
        <end position="449"/>
    </location>
</feature>
<evidence type="ECO:0000256" key="1">
    <source>
        <dbReference type="SAM" id="Coils"/>
    </source>
</evidence>
<dbReference type="SMART" id="SM00324">
    <property type="entry name" value="RhoGAP"/>
    <property type="match status" value="1"/>
</dbReference>
<dbReference type="Proteomes" id="UP001259832">
    <property type="component" value="Unassembled WGS sequence"/>
</dbReference>
<feature type="coiled-coil region" evidence="1">
    <location>
        <begin position="920"/>
        <end position="954"/>
    </location>
</feature>
<feature type="chain" id="PRO_5042131922" evidence="3">
    <location>
        <begin position="18"/>
        <end position="1083"/>
    </location>
</feature>
<dbReference type="AlphaFoldDB" id="A0AAD9G2R0"/>
<dbReference type="Pfam" id="PF00620">
    <property type="entry name" value="RhoGAP"/>
    <property type="match status" value="1"/>
</dbReference>
<protein>
    <submittedName>
        <fullName evidence="5">Rho GTPase-activating protein 45</fullName>
    </submittedName>
</protein>
<reference evidence="5" key="1">
    <citation type="submission" date="2023-08" db="EMBL/GenBank/DDBJ databases">
        <title>Reference Genome Resource for the Citrus Pathogen Phytophthora citrophthora.</title>
        <authorList>
            <person name="Moller H."/>
            <person name="Coetzee B."/>
            <person name="Rose L.J."/>
            <person name="Van Niekerk J.M."/>
        </authorList>
    </citation>
    <scope>NUCLEOTIDE SEQUENCE</scope>
    <source>
        <strain evidence="5">STE-U-9442</strain>
    </source>
</reference>
<feature type="coiled-coil region" evidence="1">
    <location>
        <begin position="717"/>
        <end position="821"/>
    </location>
</feature>
<accession>A0AAD9G2R0</accession>
<dbReference type="CDD" id="cd00159">
    <property type="entry name" value="RhoGAP"/>
    <property type="match status" value="1"/>
</dbReference>
<dbReference type="InterPro" id="IPR035979">
    <property type="entry name" value="RBD_domain_sf"/>
</dbReference>
<feature type="region of interest" description="Disordered" evidence="2">
    <location>
        <begin position="377"/>
        <end position="534"/>
    </location>
</feature>
<feature type="signal peptide" evidence="3">
    <location>
        <begin position="1"/>
        <end position="17"/>
    </location>
</feature>
<feature type="compositionally biased region" description="Basic and acidic residues" evidence="2">
    <location>
        <begin position="401"/>
        <end position="417"/>
    </location>
</feature>
<proteinExistence type="predicted"/>
<evidence type="ECO:0000256" key="3">
    <source>
        <dbReference type="SAM" id="SignalP"/>
    </source>
</evidence>
<dbReference type="SUPFAM" id="SSF54928">
    <property type="entry name" value="RNA-binding domain, RBD"/>
    <property type="match status" value="1"/>
</dbReference>
<keyword evidence="6" id="KW-1185">Reference proteome</keyword>
<keyword evidence="3" id="KW-0732">Signal</keyword>
<dbReference type="Gene3D" id="1.10.555.10">
    <property type="entry name" value="Rho GTPase activation protein"/>
    <property type="match status" value="1"/>
</dbReference>
<feature type="domain" description="Rho-GAP" evidence="4">
    <location>
        <begin position="58"/>
        <end position="245"/>
    </location>
</feature>
<dbReference type="InterPro" id="IPR008936">
    <property type="entry name" value="Rho_GTPase_activation_prot"/>
</dbReference>
<name>A0AAD9G2R0_9STRA</name>
<dbReference type="GO" id="GO:0005737">
    <property type="term" value="C:cytoplasm"/>
    <property type="evidence" value="ECO:0007669"/>
    <property type="project" value="TreeGrafter"/>
</dbReference>
<dbReference type="SUPFAM" id="SSF48350">
    <property type="entry name" value="GTPase activation domain, GAP"/>
    <property type="match status" value="1"/>
</dbReference>
<evidence type="ECO:0000256" key="2">
    <source>
        <dbReference type="SAM" id="MobiDB-lite"/>
    </source>
</evidence>
<dbReference type="PROSITE" id="PS50238">
    <property type="entry name" value="RHOGAP"/>
    <property type="match status" value="1"/>
</dbReference>
<feature type="compositionally biased region" description="Acidic residues" evidence="2">
    <location>
        <begin position="419"/>
        <end position="429"/>
    </location>
</feature>
<dbReference type="PANTHER" id="PTHR45808">
    <property type="entry name" value="RHO GTPASE-ACTIVATING PROTEIN 68F"/>
    <property type="match status" value="1"/>
</dbReference>
<feature type="region of interest" description="Disordered" evidence="2">
    <location>
        <begin position="328"/>
        <end position="362"/>
    </location>
</feature>
<feature type="compositionally biased region" description="Polar residues" evidence="2">
    <location>
        <begin position="509"/>
        <end position="534"/>
    </location>
</feature>
<dbReference type="InterPro" id="IPR012677">
    <property type="entry name" value="Nucleotide-bd_a/b_plait_sf"/>
</dbReference>
<evidence type="ECO:0000313" key="6">
    <source>
        <dbReference type="Proteomes" id="UP001259832"/>
    </source>
</evidence>
<dbReference type="GO" id="GO:0005096">
    <property type="term" value="F:GTPase activator activity"/>
    <property type="evidence" value="ECO:0007669"/>
    <property type="project" value="TreeGrafter"/>
</dbReference>
<comment type="caution">
    <text evidence="5">The sequence shown here is derived from an EMBL/GenBank/DDBJ whole genome shotgun (WGS) entry which is preliminary data.</text>
</comment>
<dbReference type="Gene3D" id="3.30.70.330">
    <property type="match status" value="1"/>
</dbReference>
<feature type="region of interest" description="Disordered" evidence="2">
    <location>
        <begin position="825"/>
        <end position="847"/>
    </location>
</feature>
<gene>
    <name evidence="5" type="ORF">P3T76_013640</name>
</gene>
<dbReference type="GO" id="GO:0003676">
    <property type="term" value="F:nucleic acid binding"/>
    <property type="evidence" value="ECO:0007669"/>
    <property type="project" value="InterPro"/>
</dbReference>
<evidence type="ECO:0000313" key="5">
    <source>
        <dbReference type="EMBL" id="KAK1931051.1"/>
    </source>
</evidence>
<dbReference type="InterPro" id="IPR000198">
    <property type="entry name" value="RhoGAP_dom"/>
</dbReference>
<feature type="compositionally biased region" description="Polar residues" evidence="2">
    <location>
        <begin position="377"/>
        <end position="387"/>
    </location>
</feature>
<dbReference type="PANTHER" id="PTHR45808:SF2">
    <property type="entry name" value="RHO GTPASE-ACTIVATING PROTEIN 68F"/>
    <property type="match status" value="1"/>
</dbReference>
<organism evidence="5 6">
    <name type="scientific">Phytophthora citrophthora</name>
    <dbReference type="NCBI Taxonomy" id="4793"/>
    <lineage>
        <taxon>Eukaryota</taxon>
        <taxon>Sar</taxon>
        <taxon>Stramenopiles</taxon>
        <taxon>Oomycota</taxon>
        <taxon>Peronosporomycetes</taxon>
        <taxon>Peronosporales</taxon>
        <taxon>Peronosporaceae</taxon>
        <taxon>Phytophthora</taxon>
    </lineage>
</organism>